<accession>A0A832SH71</accession>
<dbReference type="Proteomes" id="UP000651120">
    <property type="component" value="Unassembled WGS sequence"/>
</dbReference>
<evidence type="ECO:0000313" key="1">
    <source>
        <dbReference type="EMBL" id="HII46473.1"/>
    </source>
</evidence>
<proteinExistence type="predicted"/>
<evidence type="ECO:0000313" key="2">
    <source>
        <dbReference type="Proteomes" id="UP000651120"/>
    </source>
</evidence>
<protein>
    <submittedName>
        <fullName evidence="1">Uncharacterized protein</fullName>
    </submittedName>
</protein>
<dbReference type="EMBL" id="DUJP01000014">
    <property type="protein sequence ID" value="HII46473.1"/>
    <property type="molecule type" value="Genomic_DNA"/>
</dbReference>
<name>A0A832SH71_9CREN</name>
<sequence length="224" mass="25729">MVITLQRSVTFPPIRLRRIDEYIHYVAKNAPTLEELRERGLEIGRGRGDITRLLERIQVVEVNNNRVSLTSAGRQLVSLREALSLSVYHALFFQRLFHYKLLVGTLAELREGDFENLHGAVNERLSRISPTAWLNKVAFKTLLQIAEDVGAIEKRNGIYYYRGDPVEKAVSEYYEKHGVKIGSNYYVAVDKVLVEECAKEEKPHNLYKVDTGCTVTKIYNLFVI</sequence>
<organism evidence="1 2">
    <name type="scientific">Pyrobaculum aerophilum</name>
    <dbReference type="NCBI Taxonomy" id="13773"/>
    <lineage>
        <taxon>Archaea</taxon>
        <taxon>Thermoproteota</taxon>
        <taxon>Thermoprotei</taxon>
        <taxon>Thermoproteales</taxon>
        <taxon>Thermoproteaceae</taxon>
        <taxon>Pyrobaculum</taxon>
    </lineage>
</organism>
<gene>
    <name evidence="1" type="ORF">HA333_03185</name>
</gene>
<dbReference type="AlphaFoldDB" id="A0A832SH71"/>
<comment type="caution">
    <text evidence="1">The sequence shown here is derived from an EMBL/GenBank/DDBJ whole genome shotgun (WGS) entry which is preliminary data.</text>
</comment>
<reference evidence="1" key="1">
    <citation type="journal article" date="2020" name="bioRxiv">
        <title>A rank-normalized archaeal taxonomy based on genome phylogeny resolves widespread incomplete and uneven classifications.</title>
        <authorList>
            <person name="Rinke C."/>
            <person name="Chuvochina M."/>
            <person name="Mussig A.J."/>
            <person name="Chaumeil P.-A."/>
            <person name="Waite D.W."/>
            <person name="Whitman W.B."/>
            <person name="Parks D.H."/>
            <person name="Hugenholtz P."/>
        </authorList>
    </citation>
    <scope>NUCLEOTIDE SEQUENCE</scope>
    <source>
        <strain evidence="1">UBA8839</strain>
    </source>
</reference>